<evidence type="ECO:0000256" key="3">
    <source>
        <dbReference type="ARBA" id="ARBA00022884"/>
    </source>
</evidence>
<keyword evidence="5 7" id="KW-0687">Ribonucleoprotein</keyword>
<dbReference type="Gene3D" id="3.30.420.80">
    <property type="entry name" value="Ribosomal protein S11"/>
    <property type="match status" value="1"/>
</dbReference>
<dbReference type="InterPro" id="IPR019981">
    <property type="entry name" value="Ribosomal_uS11_bac-type"/>
</dbReference>
<dbReference type="PIRSF" id="PIRSF002131">
    <property type="entry name" value="Ribosomal_S11"/>
    <property type="match status" value="1"/>
</dbReference>
<dbReference type="EMBL" id="KT625412">
    <property type="protein sequence ID" value="ALO62812.1"/>
    <property type="molecule type" value="Genomic_DNA"/>
</dbReference>
<keyword evidence="8" id="KW-0934">Plastid</keyword>
<dbReference type="GO" id="GO:0006412">
    <property type="term" value="P:translation"/>
    <property type="evidence" value="ECO:0007669"/>
    <property type="project" value="UniProtKB-UniRule"/>
</dbReference>
<accession>A0A0S2LN02</accession>
<protein>
    <recommendedName>
        <fullName evidence="6 7">Small ribosomal subunit protein uS11c</fullName>
    </recommendedName>
</protein>
<evidence type="ECO:0000256" key="2">
    <source>
        <dbReference type="ARBA" id="ARBA00022730"/>
    </source>
</evidence>
<dbReference type="SUPFAM" id="SSF53137">
    <property type="entry name" value="Translational machinery components"/>
    <property type="match status" value="1"/>
</dbReference>
<evidence type="ECO:0000313" key="8">
    <source>
        <dbReference type="EMBL" id="ALO62812.1"/>
    </source>
</evidence>
<keyword evidence="3 7" id="KW-0694">RNA-binding</keyword>
<dbReference type="InterPro" id="IPR001971">
    <property type="entry name" value="Ribosomal_uS11"/>
</dbReference>
<keyword evidence="2 7" id="KW-0699">rRNA-binding</keyword>
<geneLocation type="chloroplast" evidence="8"/>
<comment type="similarity">
    <text evidence="1 7">Belongs to the universal ribosomal protein uS11 family.</text>
</comment>
<proteinExistence type="inferred from homology"/>
<reference evidence="8" key="1">
    <citation type="journal article" date="2015" name="BMC Evol. Biol.">
        <title>Chloroplast phylogenomic analysis of chlorophyte green algae identifies a novel lineage sister to the Sphaeropleales (Chlorophyceae).</title>
        <authorList>
            <person name="Lemieux C."/>
            <person name="Vincent A.T."/>
            <person name="Labarre A."/>
            <person name="Otis C."/>
            <person name="Turmel M."/>
        </authorList>
    </citation>
    <scope>NUCLEOTIDE SEQUENCE</scope>
</reference>
<dbReference type="HAMAP" id="MF_01310">
    <property type="entry name" value="Ribosomal_uS11"/>
    <property type="match status" value="1"/>
</dbReference>
<evidence type="ECO:0000256" key="1">
    <source>
        <dbReference type="ARBA" id="ARBA00006194"/>
    </source>
</evidence>
<dbReference type="GeneID" id="26378353"/>
<evidence type="ECO:0000256" key="6">
    <source>
        <dbReference type="ARBA" id="ARBA00035260"/>
    </source>
</evidence>
<dbReference type="GO" id="GO:0019843">
    <property type="term" value="F:rRNA binding"/>
    <property type="evidence" value="ECO:0007669"/>
    <property type="project" value="UniProtKB-UniRule"/>
</dbReference>
<evidence type="ECO:0000256" key="7">
    <source>
        <dbReference type="HAMAP-Rule" id="MF_01310"/>
    </source>
</evidence>
<dbReference type="Pfam" id="PF00411">
    <property type="entry name" value="Ribosomal_S11"/>
    <property type="match status" value="1"/>
</dbReference>
<dbReference type="NCBIfam" id="NF003698">
    <property type="entry name" value="PRK05309.1"/>
    <property type="match status" value="1"/>
</dbReference>
<comment type="subunit">
    <text evidence="7">Part of the 30S ribosomal subunit.</text>
</comment>
<dbReference type="GO" id="GO:0003735">
    <property type="term" value="F:structural constituent of ribosome"/>
    <property type="evidence" value="ECO:0007669"/>
    <property type="project" value="InterPro"/>
</dbReference>
<keyword evidence="8" id="KW-0150">Chloroplast</keyword>
<gene>
    <name evidence="7 8" type="primary">rps11</name>
</gene>
<dbReference type="AlphaFoldDB" id="A0A0S2LN02"/>
<keyword evidence="4 7" id="KW-0689">Ribosomal protein</keyword>
<dbReference type="PANTHER" id="PTHR11759">
    <property type="entry name" value="40S RIBOSOMAL PROTEIN S14/30S RIBOSOMAL PROTEIN S11"/>
    <property type="match status" value="1"/>
</dbReference>
<evidence type="ECO:0000256" key="4">
    <source>
        <dbReference type="ARBA" id="ARBA00022980"/>
    </source>
</evidence>
<sequence length="130" mass="14255">MARQTRKLSTPKTKKRIFRGVVHIQAGKNNTIITLANIRGEVLCWSSSGACGFKGKRKGTGFAAKKAAENVARKSKDFGMKEARILVTGPGQGRESAIREIFKAGIKVNVIREKTGIPHNGCRPPKKRRV</sequence>
<name>A0A0S2LN02_9CHLO</name>
<dbReference type="NCBIfam" id="TIGR03632">
    <property type="entry name" value="uS11_bact"/>
    <property type="match status" value="1"/>
</dbReference>
<dbReference type="RefSeq" id="YP_009184717.1">
    <property type="nucleotide sequence ID" value="NC_028580.1"/>
</dbReference>
<dbReference type="GO" id="GO:0009507">
    <property type="term" value="C:chloroplast"/>
    <property type="evidence" value="ECO:0007669"/>
    <property type="project" value="UniProtKB-SubCell"/>
</dbReference>
<dbReference type="InterPro" id="IPR036967">
    <property type="entry name" value="Ribosomal_uS11_sf"/>
</dbReference>
<organism evidence="8">
    <name type="scientific">Oogamochlamys gigantea</name>
    <dbReference type="NCBI Taxonomy" id="158507"/>
    <lineage>
        <taxon>Eukaryota</taxon>
        <taxon>Viridiplantae</taxon>
        <taxon>Chlorophyta</taxon>
        <taxon>core chlorophytes</taxon>
        <taxon>Chlorophyceae</taxon>
        <taxon>CS clade</taxon>
        <taxon>Chlamydomonadales</taxon>
        <taxon>Chlamydomonadaceae</taxon>
        <taxon>Oogamochlamys</taxon>
    </lineage>
</organism>
<dbReference type="GO" id="GO:0005840">
    <property type="term" value="C:ribosome"/>
    <property type="evidence" value="ECO:0007669"/>
    <property type="project" value="UniProtKB-KW"/>
</dbReference>
<dbReference type="GO" id="GO:1990904">
    <property type="term" value="C:ribonucleoprotein complex"/>
    <property type="evidence" value="ECO:0007669"/>
    <property type="project" value="UniProtKB-KW"/>
</dbReference>
<evidence type="ECO:0000256" key="5">
    <source>
        <dbReference type="ARBA" id="ARBA00023274"/>
    </source>
</evidence>
<comment type="subcellular location">
    <subcellularLocation>
        <location evidence="7">Plastid</location>
        <location evidence="7">Chloroplast</location>
    </subcellularLocation>
</comment>